<dbReference type="GO" id="GO:0042256">
    <property type="term" value="P:cytosolic ribosome assembly"/>
    <property type="evidence" value="ECO:0007669"/>
    <property type="project" value="TreeGrafter"/>
</dbReference>
<protein>
    <recommendedName>
        <fullName evidence="5">Complement component 1 Q subcomponent-binding protein, mitochondrial</fullName>
    </recommendedName>
</protein>
<evidence type="ECO:0008006" key="5">
    <source>
        <dbReference type="Google" id="ProtNLM"/>
    </source>
</evidence>
<dbReference type="FunFam" id="3.10.280.10:FF:000005">
    <property type="entry name" value="Glycoprotein gC1qBP, putative"/>
    <property type="match status" value="1"/>
</dbReference>
<feature type="region of interest" description="Disordered" evidence="2">
    <location>
        <begin position="153"/>
        <end position="173"/>
    </location>
</feature>
<dbReference type="InterPro" id="IPR036561">
    <property type="entry name" value="MAM33_sf"/>
</dbReference>
<dbReference type="Proteomes" id="UP001152798">
    <property type="component" value="Chromosome 6"/>
</dbReference>
<dbReference type="AlphaFoldDB" id="A0A9P0HNL5"/>
<reference evidence="3" key="1">
    <citation type="submission" date="2022-01" db="EMBL/GenBank/DDBJ databases">
        <authorList>
            <person name="King R."/>
        </authorList>
    </citation>
    <scope>NUCLEOTIDE SEQUENCE</scope>
</reference>
<dbReference type="PANTHER" id="PTHR10826">
    <property type="entry name" value="COMPLEMENT COMPONENT 1"/>
    <property type="match status" value="1"/>
</dbReference>
<gene>
    <name evidence="3" type="ORF">NEZAVI_LOCUS13643</name>
</gene>
<organism evidence="3 4">
    <name type="scientific">Nezara viridula</name>
    <name type="common">Southern green stink bug</name>
    <name type="synonym">Cimex viridulus</name>
    <dbReference type="NCBI Taxonomy" id="85310"/>
    <lineage>
        <taxon>Eukaryota</taxon>
        <taxon>Metazoa</taxon>
        <taxon>Ecdysozoa</taxon>
        <taxon>Arthropoda</taxon>
        <taxon>Hexapoda</taxon>
        <taxon>Insecta</taxon>
        <taxon>Pterygota</taxon>
        <taxon>Neoptera</taxon>
        <taxon>Paraneoptera</taxon>
        <taxon>Hemiptera</taxon>
        <taxon>Heteroptera</taxon>
        <taxon>Panheteroptera</taxon>
        <taxon>Pentatomomorpha</taxon>
        <taxon>Pentatomoidea</taxon>
        <taxon>Pentatomidae</taxon>
        <taxon>Pentatominae</taxon>
        <taxon>Nezara</taxon>
    </lineage>
</organism>
<evidence type="ECO:0000256" key="1">
    <source>
        <dbReference type="ARBA" id="ARBA00005457"/>
    </source>
</evidence>
<evidence type="ECO:0000313" key="4">
    <source>
        <dbReference type="Proteomes" id="UP001152798"/>
    </source>
</evidence>
<dbReference type="InterPro" id="IPR003428">
    <property type="entry name" value="MAM33"/>
</dbReference>
<dbReference type="PANTHER" id="PTHR10826:SF1">
    <property type="entry name" value="COMPLEMENT COMPONENT 1 Q SUBCOMPONENT-BINDING PROTEIN, MITOCHONDRIAL"/>
    <property type="match status" value="1"/>
</dbReference>
<dbReference type="GO" id="GO:0005759">
    <property type="term" value="C:mitochondrial matrix"/>
    <property type="evidence" value="ECO:0007669"/>
    <property type="project" value="InterPro"/>
</dbReference>
<dbReference type="Gene3D" id="3.10.280.10">
    <property type="entry name" value="Mitochondrial glycoprotein"/>
    <property type="match status" value="1"/>
</dbReference>
<dbReference type="SUPFAM" id="SSF54529">
    <property type="entry name" value="Mitochondrial glycoprotein MAM33-like"/>
    <property type="match status" value="1"/>
</dbReference>
<name>A0A9P0HNL5_NEZVI</name>
<evidence type="ECO:0000313" key="3">
    <source>
        <dbReference type="EMBL" id="CAH1405419.1"/>
    </source>
</evidence>
<dbReference type="Pfam" id="PF02330">
    <property type="entry name" value="MAM33"/>
    <property type="match status" value="1"/>
</dbReference>
<keyword evidence="4" id="KW-1185">Reference proteome</keyword>
<proteinExistence type="inferred from homology"/>
<evidence type="ECO:0000256" key="2">
    <source>
        <dbReference type="SAM" id="MobiDB-lite"/>
    </source>
</evidence>
<dbReference type="EMBL" id="OV725082">
    <property type="protein sequence ID" value="CAH1405419.1"/>
    <property type="molecule type" value="Genomic_DNA"/>
</dbReference>
<accession>A0A9P0HNL5</accession>
<sequence length="315" mass="35700">MSVIIKNALRIPALKSAGKLFGTNSTVNVTKIQATRSIWNLSQSQETFHHKCRKHNFCQCSSLRSVHTRGGNFLSKTATETAPGVAATDFTQGEKELADFLVEEISAERKLQKSKKLPSEIDGFKIVIEGSEISLVKKNGDETIEVNFNVNHSVDTDPVEPEIEPTMDKPELGEMKSRPTFEVEINRAGQTLGFTCSTVSPSHQQGQQEESYNDLFLIDEVVMYQGDWKDSNYSVSGEVLDGTLYDLFMNLLEDKGISNEFVEKLIDFSTSYEHESYIRMLEDIQSLKHRRNDSSDLYARYLLLKKQREKRTPKV</sequence>
<dbReference type="OrthoDB" id="278212at2759"/>
<comment type="similarity">
    <text evidence="1">Belongs to the MAM33 family.</text>
</comment>